<accession>A0ABQ6APU2</accession>
<keyword evidence="3" id="KW-1185">Reference proteome</keyword>
<reference evidence="3" key="1">
    <citation type="journal article" date="2019" name="Int. J. Syst. Evol. Microbiol.">
        <title>The Global Catalogue of Microorganisms (GCM) 10K type strain sequencing project: providing services to taxonomists for standard genome sequencing and annotation.</title>
        <authorList>
            <consortium name="The Broad Institute Genomics Platform"/>
            <consortium name="The Broad Institute Genome Sequencing Center for Infectious Disease"/>
            <person name="Wu L."/>
            <person name="Ma J."/>
        </authorList>
    </citation>
    <scope>NUCLEOTIDE SEQUENCE [LARGE SCALE GENOMIC DNA]</scope>
    <source>
        <strain evidence="3">NBRC 102520</strain>
    </source>
</reference>
<dbReference type="RefSeq" id="WP_284261738.1">
    <property type="nucleotide sequence ID" value="NZ_BSOW01000003.1"/>
</dbReference>
<feature type="chain" id="PRO_5046929294" evidence="1">
    <location>
        <begin position="24"/>
        <end position="80"/>
    </location>
</feature>
<keyword evidence="1" id="KW-0732">Signal</keyword>
<protein>
    <submittedName>
        <fullName evidence="2">Uncharacterized protein</fullName>
    </submittedName>
</protein>
<comment type="caution">
    <text evidence="2">The sequence shown here is derived from an EMBL/GenBank/DDBJ whole genome shotgun (WGS) entry which is preliminary data.</text>
</comment>
<dbReference type="EMBL" id="BSOW01000003">
    <property type="protein sequence ID" value="GLR84264.1"/>
    <property type="molecule type" value="Genomic_DNA"/>
</dbReference>
<proteinExistence type="predicted"/>
<feature type="signal peptide" evidence="1">
    <location>
        <begin position="1"/>
        <end position="23"/>
    </location>
</feature>
<evidence type="ECO:0000313" key="3">
    <source>
        <dbReference type="Proteomes" id="UP001156905"/>
    </source>
</evidence>
<sequence length="80" mass="8335">MTTIKLLSAASIVIATLTTPAAAHENAMAARHVALKSNTNAYSTTDRWIYGHARIAGESDTALQTQPGGVCDHGDNPAIC</sequence>
<evidence type="ECO:0000313" key="2">
    <source>
        <dbReference type="EMBL" id="GLR84264.1"/>
    </source>
</evidence>
<name>A0ABQ6APU2_9BRAD</name>
<gene>
    <name evidence="2" type="ORF">GCM10007857_09740</name>
</gene>
<evidence type="ECO:0000256" key="1">
    <source>
        <dbReference type="SAM" id="SignalP"/>
    </source>
</evidence>
<organism evidence="2 3">
    <name type="scientific">Bradyrhizobium iriomotense</name>
    <dbReference type="NCBI Taxonomy" id="441950"/>
    <lineage>
        <taxon>Bacteria</taxon>
        <taxon>Pseudomonadati</taxon>
        <taxon>Pseudomonadota</taxon>
        <taxon>Alphaproteobacteria</taxon>
        <taxon>Hyphomicrobiales</taxon>
        <taxon>Nitrobacteraceae</taxon>
        <taxon>Bradyrhizobium</taxon>
    </lineage>
</organism>
<dbReference type="Proteomes" id="UP001156905">
    <property type="component" value="Unassembled WGS sequence"/>
</dbReference>